<dbReference type="Pfam" id="PF03888">
    <property type="entry name" value="MucB_RseB"/>
    <property type="match status" value="1"/>
</dbReference>
<dbReference type="SUPFAM" id="SSF89392">
    <property type="entry name" value="Prokaryotic lipoproteins and lipoprotein localization factors"/>
    <property type="match status" value="1"/>
</dbReference>
<keyword evidence="2" id="KW-0472">Membrane</keyword>
<dbReference type="PANTHER" id="PTHR37507:SF2">
    <property type="entry name" value="SPORULATION PROTEIN YDCC"/>
    <property type="match status" value="1"/>
</dbReference>
<evidence type="ECO:0000256" key="1">
    <source>
        <dbReference type="SAM" id="MobiDB-lite"/>
    </source>
</evidence>
<dbReference type="Gene3D" id="2.50.20.10">
    <property type="entry name" value="Lipoprotein localisation LolA/LolB/LppX"/>
    <property type="match status" value="1"/>
</dbReference>
<proteinExistence type="predicted"/>
<sequence>MKDPESKLSDYIDDLNAEREPEKRRGTADNPELAKLLATARLVRTLKEPALPDSGYPQRLAKAVAGRLRRRWVLPSVATLAAGLLLCAVLINWTGLFKPEVVYAMEKAVAQLSNYHGVLEMRSKNAAGEEWMSRRVEIWSDGDKYAVRQDDGSLTVNNGERRWQVRPQSKEVALLPLVPDPARNSFDLRDEAKLAKQYPHTVVGTEMIAGRRATKLEISPPGGLAYYLWIDEETNLPVQLQTAMQNALQTTYTFVSFEPNTRIDPQTFAYQPPEGYQVLEKDPGQLVATVEEAAAISRLTPLLPQEAPARIFAFQDHIALDYGAATIVETAARGSFEPVANSALGAAAGGPLEVWGERLRWRQDGMEIQVEGPRRVELARQIAADLALPDTGASLVNKARVKVPVDLEIVKADQRQVDRGSSPWQLDPLQVALTFVNLKVTPEGIAGEPEIPMLSFKLAANNGAEAVVEVAAGPVEKVYLQRLIRQDETGIWSVVGYDPR</sequence>
<evidence type="ECO:0000313" key="5">
    <source>
        <dbReference type="Proteomes" id="UP000199337"/>
    </source>
</evidence>
<evidence type="ECO:0000259" key="3">
    <source>
        <dbReference type="Pfam" id="PF03888"/>
    </source>
</evidence>
<dbReference type="InterPro" id="IPR033434">
    <property type="entry name" value="MucB/RseB_N"/>
</dbReference>
<keyword evidence="2" id="KW-1133">Transmembrane helix</keyword>
<dbReference type="InterPro" id="IPR029046">
    <property type="entry name" value="LolA/LolB/LppX"/>
</dbReference>
<protein>
    <submittedName>
        <fullName evidence="4">Outer membrane lipoprotein-sorting protein</fullName>
    </submittedName>
</protein>
<gene>
    <name evidence="4" type="ORF">SAMN05660649_00684</name>
</gene>
<feature type="compositionally biased region" description="Basic and acidic residues" evidence="1">
    <location>
        <begin position="1"/>
        <end position="27"/>
    </location>
</feature>
<dbReference type="AlphaFoldDB" id="A0A1I2P2P3"/>
<feature type="region of interest" description="Disordered" evidence="1">
    <location>
        <begin position="1"/>
        <end position="29"/>
    </location>
</feature>
<keyword evidence="2" id="KW-0812">Transmembrane</keyword>
<dbReference type="Proteomes" id="UP000199337">
    <property type="component" value="Unassembled WGS sequence"/>
</dbReference>
<dbReference type="InterPro" id="IPR052944">
    <property type="entry name" value="Sporulation_related"/>
</dbReference>
<feature type="domain" description="MucB/RseB N-terminal" evidence="3">
    <location>
        <begin position="145"/>
        <end position="268"/>
    </location>
</feature>
<dbReference type="RefSeq" id="WP_165613353.1">
    <property type="nucleotide sequence ID" value="NZ_FOOX01000002.1"/>
</dbReference>
<evidence type="ECO:0000256" key="2">
    <source>
        <dbReference type="SAM" id="Phobius"/>
    </source>
</evidence>
<accession>A0A1I2P2P3</accession>
<dbReference type="STRING" id="341036.SAMN05660649_00684"/>
<dbReference type="PANTHER" id="PTHR37507">
    <property type="entry name" value="SPORULATION PROTEIN YDCC"/>
    <property type="match status" value="1"/>
</dbReference>
<evidence type="ECO:0000313" key="4">
    <source>
        <dbReference type="EMBL" id="SFG10344.1"/>
    </source>
</evidence>
<name>A0A1I2P2P3_9FIRM</name>
<feature type="transmembrane region" description="Helical" evidence="2">
    <location>
        <begin position="72"/>
        <end position="93"/>
    </location>
</feature>
<reference evidence="5" key="1">
    <citation type="submission" date="2016-10" db="EMBL/GenBank/DDBJ databases">
        <authorList>
            <person name="Varghese N."/>
            <person name="Submissions S."/>
        </authorList>
    </citation>
    <scope>NUCLEOTIDE SEQUENCE [LARGE SCALE GENOMIC DNA]</scope>
    <source>
        <strain evidence="5">DSM 17038</strain>
    </source>
</reference>
<dbReference type="EMBL" id="FOOX01000002">
    <property type="protein sequence ID" value="SFG10344.1"/>
    <property type="molecule type" value="Genomic_DNA"/>
</dbReference>
<keyword evidence="5" id="KW-1185">Reference proteome</keyword>
<organism evidence="4 5">
    <name type="scientific">Desulfotruncus arcticus DSM 17038</name>
    <dbReference type="NCBI Taxonomy" id="1121424"/>
    <lineage>
        <taxon>Bacteria</taxon>
        <taxon>Bacillati</taxon>
        <taxon>Bacillota</taxon>
        <taxon>Clostridia</taxon>
        <taxon>Eubacteriales</taxon>
        <taxon>Desulfallaceae</taxon>
        <taxon>Desulfotruncus</taxon>
    </lineage>
</organism>
<keyword evidence="4" id="KW-0449">Lipoprotein</keyword>